<feature type="signal peptide" evidence="2">
    <location>
        <begin position="1"/>
        <end position="21"/>
    </location>
</feature>
<gene>
    <name evidence="4" type="ORF">R1sor_013052</name>
</gene>
<keyword evidence="5" id="KW-1185">Reference proteome</keyword>
<dbReference type="InterPro" id="IPR003245">
    <property type="entry name" value="Phytocyanin_dom"/>
</dbReference>
<dbReference type="Proteomes" id="UP001633002">
    <property type="component" value="Unassembled WGS sequence"/>
</dbReference>
<dbReference type="SUPFAM" id="SSF49503">
    <property type="entry name" value="Cupredoxins"/>
    <property type="match status" value="1"/>
</dbReference>
<keyword evidence="2" id="KW-0732">Signal</keyword>
<accession>A0ABD3H5L5</accession>
<dbReference type="InterPro" id="IPR008972">
    <property type="entry name" value="Cupredoxin"/>
</dbReference>
<dbReference type="EMBL" id="JBJQOH010000004">
    <property type="protein sequence ID" value="KAL3686743.1"/>
    <property type="molecule type" value="Genomic_DNA"/>
</dbReference>
<evidence type="ECO:0000313" key="4">
    <source>
        <dbReference type="EMBL" id="KAL3686743.1"/>
    </source>
</evidence>
<protein>
    <recommendedName>
        <fullName evidence="3">Phytocyanin domain-containing protein</fullName>
    </recommendedName>
</protein>
<feature type="region of interest" description="Disordered" evidence="1">
    <location>
        <begin position="140"/>
        <end position="204"/>
    </location>
</feature>
<feature type="chain" id="PRO_5044871848" description="Phytocyanin domain-containing protein" evidence="2">
    <location>
        <begin position="22"/>
        <end position="204"/>
    </location>
</feature>
<dbReference type="PROSITE" id="PS51485">
    <property type="entry name" value="PHYTOCYANIN"/>
    <property type="match status" value="1"/>
</dbReference>
<dbReference type="PANTHER" id="PTHR33021:SF339">
    <property type="entry name" value="OS07G0570600 PROTEIN"/>
    <property type="match status" value="1"/>
</dbReference>
<evidence type="ECO:0000256" key="1">
    <source>
        <dbReference type="SAM" id="MobiDB-lite"/>
    </source>
</evidence>
<dbReference type="Pfam" id="PF02298">
    <property type="entry name" value="Cu_bind_like"/>
    <property type="match status" value="1"/>
</dbReference>
<evidence type="ECO:0000259" key="3">
    <source>
        <dbReference type="PROSITE" id="PS51485"/>
    </source>
</evidence>
<dbReference type="Gene3D" id="2.60.40.420">
    <property type="entry name" value="Cupredoxins - blue copper proteins"/>
    <property type="match status" value="1"/>
</dbReference>
<dbReference type="AlphaFoldDB" id="A0ABD3H5L5"/>
<organism evidence="4 5">
    <name type="scientific">Riccia sorocarpa</name>
    <dbReference type="NCBI Taxonomy" id="122646"/>
    <lineage>
        <taxon>Eukaryota</taxon>
        <taxon>Viridiplantae</taxon>
        <taxon>Streptophyta</taxon>
        <taxon>Embryophyta</taxon>
        <taxon>Marchantiophyta</taxon>
        <taxon>Marchantiopsida</taxon>
        <taxon>Marchantiidae</taxon>
        <taxon>Marchantiales</taxon>
        <taxon>Ricciaceae</taxon>
        <taxon>Riccia</taxon>
    </lineage>
</organism>
<name>A0ABD3H5L5_9MARC</name>
<sequence>MTSSWAALWLILSFSSQLVCAQEGRTYSVGNSAGWTYINASSGKPADYTGWASQYQFYVKDVLRFRYEPSRQSIYLFSKKESWDNCDLANGKLLDAGTSGSYAWTLPTEGYYHVASGIYCNKGQKFKFLAVNDFGTGAVEAPMPEPSPSKPEPVSMTAVPDSLRSIPLNPATIARGESMKPPDPPLRLPRALLMPLPGQPKSKS</sequence>
<dbReference type="PANTHER" id="PTHR33021">
    <property type="entry name" value="BLUE COPPER PROTEIN"/>
    <property type="match status" value="1"/>
</dbReference>
<evidence type="ECO:0000256" key="2">
    <source>
        <dbReference type="SAM" id="SignalP"/>
    </source>
</evidence>
<dbReference type="InterPro" id="IPR039391">
    <property type="entry name" value="Phytocyanin-like"/>
</dbReference>
<feature type="domain" description="Phytocyanin" evidence="3">
    <location>
        <begin position="25"/>
        <end position="132"/>
    </location>
</feature>
<evidence type="ECO:0000313" key="5">
    <source>
        <dbReference type="Proteomes" id="UP001633002"/>
    </source>
</evidence>
<proteinExistence type="predicted"/>
<reference evidence="4 5" key="1">
    <citation type="submission" date="2024-09" db="EMBL/GenBank/DDBJ databases">
        <title>Chromosome-scale assembly of Riccia sorocarpa.</title>
        <authorList>
            <person name="Paukszto L."/>
        </authorList>
    </citation>
    <scope>NUCLEOTIDE SEQUENCE [LARGE SCALE GENOMIC DNA]</scope>
    <source>
        <strain evidence="4">LP-2024</strain>
        <tissue evidence="4">Aerial parts of the thallus</tissue>
    </source>
</reference>
<comment type="caution">
    <text evidence="4">The sequence shown here is derived from an EMBL/GenBank/DDBJ whole genome shotgun (WGS) entry which is preliminary data.</text>
</comment>